<comment type="caution">
    <text evidence="1">The sequence shown here is derived from an EMBL/GenBank/DDBJ whole genome shotgun (WGS) entry which is preliminary data.</text>
</comment>
<dbReference type="RefSeq" id="WP_345415023.1">
    <property type="nucleotide sequence ID" value="NZ_BAABGT010000027.1"/>
</dbReference>
<dbReference type="EMBL" id="BAABGT010000027">
    <property type="protein sequence ID" value="GAA4543409.1"/>
    <property type="molecule type" value="Genomic_DNA"/>
</dbReference>
<name>A0ABP8RNU9_9PSEU</name>
<keyword evidence="2" id="KW-1185">Reference proteome</keyword>
<reference evidence="2" key="1">
    <citation type="journal article" date="2019" name="Int. J. Syst. Evol. Microbiol.">
        <title>The Global Catalogue of Microorganisms (GCM) 10K type strain sequencing project: providing services to taxonomists for standard genome sequencing and annotation.</title>
        <authorList>
            <consortium name="The Broad Institute Genomics Platform"/>
            <consortium name="The Broad Institute Genome Sequencing Center for Infectious Disease"/>
            <person name="Wu L."/>
            <person name="Ma J."/>
        </authorList>
    </citation>
    <scope>NUCLEOTIDE SEQUENCE [LARGE SCALE GENOMIC DNA]</scope>
    <source>
        <strain evidence="2">JCM 17906</strain>
    </source>
</reference>
<evidence type="ECO:0000313" key="1">
    <source>
        <dbReference type="EMBL" id="GAA4543409.1"/>
    </source>
</evidence>
<protein>
    <submittedName>
        <fullName evidence="1">Uncharacterized protein</fullName>
    </submittedName>
</protein>
<organism evidence="1 2">
    <name type="scientific">Pseudonocardia xishanensis</name>
    <dbReference type="NCBI Taxonomy" id="630995"/>
    <lineage>
        <taxon>Bacteria</taxon>
        <taxon>Bacillati</taxon>
        <taxon>Actinomycetota</taxon>
        <taxon>Actinomycetes</taxon>
        <taxon>Pseudonocardiales</taxon>
        <taxon>Pseudonocardiaceae</taxon>
        <taxon>Pseudonocardia</taxon>
    </lineage>
</organism>
<accession>A0ABP8RNU9</accession>
<dbReference type="Proteomes" id="UP001501598">
    <property type="component" value="Unassembled WGS sequence"/>
</dbReference>
<proteinExistence type="predicted"/>
<sequence length="56" mass="6444">MAAAEAAGLEVREVRTAWCRMEFFDVERHAEVLRRIDAEIRSTGPLVAHSIRHRAR</sequence>
<evidence type="ECO:0000313" key="2">
    <source>
        <dbReference type="Proteomes" id="UP001501598"/>
    </source>
</evidence>
<gene>
    <name evidence="1" type="ORF">GCM10023175_20130</name>
</gene>